<evidence type="ECO:0000313" key="1">
    <source>
        <dbReference type="EMBL" id="KAJ9102973.1"/>
    </source>
</evidence>
<proteinExistence type="predicted"/>
<dbReference type="Proteomes" id="UP001241377">
    <property type="component" value="Unassembled WGS sequence"/>
</dbReference>
<evidence type="ECO:0000313" key="2">
    <source>
        <dbReference type="Proteomes" id="UP001241377"/>
    </source>
</evidence>
<reference evidence="1" key="1">
    <citation type="submission" date="2023-04" db="EMBL/GenBank/DDBJ databases">
        <title>Draft Genome sequencing of Naganishia species isolated from polar environments using Oxford Nanopore Technology.</title>
        <authorList>
            <person name="Leo P."/>
            <person name="Venkateswaran K."/>
        </authorList>
    </citation>
    <scope>NUCLEOTIDE SEQUENCE</scope>
    <source>
        <strain evidence="1">MNA-CCFEE 5261</strain>
    </source>
</reference>
<dbReference type="EMBL" id="JASBWR010000048">
    <property type="protein sequence ID" value="KAJ9102973.1"/>
    <property type="molecule type" value="Genomic_DNA"/>
</dbReference>
<name>A0ACC2VUU4_9TREE</name>
<protein>
    <submittedName>
        <fullName evidence="1">Uncharacterized protein</fullName>
    </submittedName>
</protein>
<gene>
    <name evidence="1" type="ORF">QFC19_004530</name>
</gene>
<organism evidence="1 2">
    <name type="scientific">Naganishia cerealis</name>
    <dbReference type="NCBI Taxonomy" id="610337"/>
    <lineage>
        <taxon>Eukaryota</taxon>
        <taxon>Fungi</taxon>
        <taxon>Dikarya</taxon>
        <taxon>Basidiomycota</taxon>
        <taxon>Agaricomycotina</taxon>
        <taxon>Tremellomycetes</taxon>
        <taxon>Filobasidiales</taxon>
        <taxon>Filobasidiaceae</taxon>
        <taxon>Naganishia</taxon>
    </lineage>
</organism>
<keyword evidence="2" id="KW-1185">Reference proteome</keyword>
<sequence length="267" mass="29658">MAYIAGHTPAVLKGHAARSADDCAAYLLPHIKPTDHILDIGCGPGTITLGFAQRVPQGRVVGLDISDTLIEENARAAEQKGITNVAYHVGSIFQLPFPDASFDVTHCHQVLCHLTDPQAAMAEMIRVTKPGGGVVAAREAIMETMVIYPPRLALTSWKEKLQQMHRRTGQHPGAGQALHHWAMQLGIKPTQIRSSVGTFCYTGQEQREWWGSVWEQRCVSAEWEESMVVPGIATRDELKEMSLAWKEWQGKEEAWFAMMHGELLVWV</sequence>
<accession>A0ACC2VUU4</accession>
<comment type="caution">
    <text evidence="1">The sequence shown here is derived from an EMBL/GenBank/DDBJ whole genome shotgun (WGS) entry which is preliminary data.</text>
</comment>